<dbReference type="GO" id="GO:0006241">
    <property type="term" value="P:CTP biosynthetic process"/>
    <property type="evidence" value="ECO:0007669"/>
    <property type="project" value="InterPro"/>
</dbReference>
<dbReference type="AlphaFoldDB" id="A0A2P6RTK2"/>
<keyword evidence="10" id="KW-1185">Reference proteome</keyword>
<evidence type="ECO:0000313" key="10">
    <source>
        <dbReference type="Proteomes" id="UP000238479"/>
    </source>
</evidence>
<evidence type="ECO:0000256" key="5">
    <source>
        <dbReference type="ARBA" id="ARBA00012966"/>
    </source>
</evidence>
<dbReference type="InterPro" id="IPR034907">
    <property type="entry name" value="NDK-like_dom"/>
</dbReference>
<dbReference type="PRINTS" id="PR01243">
    <property type="entry name" value="NUCDPKINASE"/>
</dbReference>
<evidence type="ECO:0000256" key="1">
    <source>
        <dbReference type="ARBA" id="ARBA00000082"/>
    </source>
</evidence>
<dbReference type="Pfam" id="PF00334">
    <property type="entry name" value="NDK"/>
    <property type="match status" value="1"/>
</dbReference>
<dbReference type="Proteomes" id="UP000238479">
    <property type="component" value="Chromosome 2"/>
</dbReference>
<comment type="caution">
    <text evidence="9">The sequence shown here is derived from an EMBL/GenBank/DDBJ whole genome shotgun (WGS) entry which is preliminary data.</text>
</comment>
<dbReference type="GO" id="GO:0004550">
    <property type="term" value="F:nucleoside diphosphate kinase activity"/>
    <property type="evidence" value="ECO:0007669"/>
    <property type="project" value="UniProtKB-EC"/>
</dbReference>
<accession>A0A2P6RTK2</accession>
<dbReference type="Gene3D" id="3.30.70.141">
    <property type="entry name" value="Nucleoside diphosphate kinase-like domain"/>
    <property type="match status" value="1"/>
</dbReference>
<evidence type="ECO:0000256" key="6">
    <source>
        <dbReference type="ARBA" id="ARBA00022679"/>
    </source>
</evidence>
<dbReference type="EC" id="2.7.4.6" evidence="5"/>
<dbReference type="InterPro" id="IPR001564">
    <property type="entry name" value="Nucleoside_diP_kinase"/>
</dbReference>
<feature type="domain" description="Nucleoside diphosphate kinase-like" evidence="8">
    <location>
        <begin position="6"/>
        <end position="64"/>
    </location>
</feature>
<evidence type="ECO:0000256" key="4">
    <source>
        <dbReference type="ARBA" id="ARBA00008142"/>
    </source>
</evidence>
<dbReference type="Gramene" id="PRQ49745">
    <property type="protein sequence ID" value="PRQ49745"/>
    <property type="gene ID" value="RchiOBHm_Chr2g0125331"/>
</dbReference>
<sequence length="69" mass="7780">MRSTCRLEDENVMSTSQKIIGATNPVESALGTICGDFDIDIGRKIIFHGSEAVESSRKEMELWFLIRVF</sequence>
<dbReference type="OMA" id="HRDFCIQ"/>
<dbReference type="GO" id="GO:0006228">
    <property type="term" value="P:UTP biosynthetic process"/>
    <property type="evidence" value="ECO:0007669"/>
    <property type="project" value="InterPro"/>
</dbReference>
<protein>
    <recommendedName>
        <fullName evidence="5">nucleoside-diphosphate kinase</fullName>
        <ecNumber evidence="5">2.7.4.6</ecNumber>
    </recommendedName>
</protein>
<keyword evidence="7 9" id="KW-0418">Kinase</keyword>
<keyword evidence="6 9" id="KW-0808">Transferase</keyword>
<dbReference type="STRING" id="74649.A0A2P6RTK2"/>
<evidence type="ECO:0000256" key="7">
    <source>
        <dbReference type="ARBA" id="ARBA00022777"/>
    </source>
</evidence>
<evidence type="ECO:0000256" key="2">
    <source>
        <dbReference type="ARBA" id="ARBA00000937"/>
    </source>
</evidence>
<name>A0A2P6RTK2_ROSCH</name>
<comment type="catalytic activity">
    <reaction evidence="2">
        <text>a ribonucleoside 5'-diphosphate + ATP = a ribonucleoside 5'-triphosphate + ADP</text>
        <dbReference type="Rhea" id="RHEA:18113"/>
        <dbReference type="ChEBI" id="CHEBI:30616"/>
        <dbReference type="ChEBI" id="CHEBI:57930"/>
        <dbReference type="ChEBI" id="CHEBI:61557"/>
        <dbReference type="ChEBI" id="CHEBI:456216"/>
        <dbReference type="EC" id="2.7.4.6"/>
    </reaction>
</comment>
<evidence type="ECO:0000259" key="8">
    <source>
        <dbReference type="Pfam" id="PF00334"/>
    </source>
</evidence>
<dbReference type="GO" id="GO:0006183">
    <property type="term" value="P:GTP biosynthetic process"/>
    <property type="evidence" value="ECO:0007669"/>
    <property type="project" value="InterPro"/>
</dbReference>
<evidence type="ECO:0000313" key="9">
    <source>
        <dbReference type="EMBL" id="PRQ49745.1"/>
    </source>
</evidence>
<evidence type="ECO:0000256" key="3">
    <source>
        <dbReference type="ARBA" id="ARBA00001946"/>
    </source>
</evidence>
<reference evidence="9 10" key="1">
    <citation type="journal article" date="2018" name="Nat. Genet.">
        <title>The Rosa genome provides new insights in the design of modern roses.</title>
        <authorList>
            <person name="Bendahmane M."/>
        </authorList>
    </citation>
    <scope>NUCLEOTIDE SEQUENCE [LARGE SCALE GENOMIC DNA]</scope>
    <source>
        <strain evidence="10">cv. Old Blush</strain>
    </source>
</reference>
<proteinExistence type="inferred from homology"/>
<dbReference type="EMBL" id="PDCK01000040">
    <property type="protein sequence ID" value="PRQ49745.1"/>
    <property type="molecule type" value="Genomic_DNA"/>
</dbReference>
<gene>
    <name evidence="9" type="ORF">RchiOBHm_Chr2g0125331</name>
</gene>
<organism evidence="9 10">
    <name type="scientific">Rosa chinensis</name>
    <name type="common">China rose</name>
    <dbReference type="NCBI Taxonomy" id="74649"/>
    <lineage>
        <taxon>Eukaryota</taxon>
        <taxon>Viridiplantae</taxon>
        <taxon>Streptophyta</taxon>
        <taxon>Embryophyta</taxon>
        <taxon>Tracheophyta</taxon>
        <taxon>Spermatophyta</taxon>
        <taxon>Magnoliopsida</taxon>
        <taxon>eudicotyledons</taxon>
        <taxon>Gunneridae</taxon>
        <taxon>Pentapetalae</taxon>
        <taxon>rosids</taxon>
        <taxon>fabids</taxon>
        <taxon>Rosales</taxon>
        <taxon>Rosaceae</taxon>
        <taxon>Rosoideae</taxon>
        <taxon>Rosoideae incertae sedis</taxon>
        <taxon>Rosa</taxon>
    </lineage>
</organism>
<comment type="cofactor">
    <cofactor evidence="3">
        <name>Mg(2+)</name>
        <dbReference type="ChEBI" id="CHEBI:18420"/>
    </cofactor>
</comment>
<dbReference type="SUPFAM" id="SSF54919">
    <property type="entry name" value="Nucleoside diphosphate kinase, NDK"/>
    <property type="match status" value="1"/>
</dbReference>
<comment type="similarity">
    <text evidence="4">Belongs to the NDK family.</text>
</comment>
<comment type="catalytic activity">
    <reaction evidence="1">
        <text>a 2'-deoxyribonucleoside 5'-diphosphate + ATP = a 2'-deoxyribonucleoside 5'-triphosphate + ADP</text>
        <dbReference type="Rhea" id="RHEA:44640"/>
        <dbReference type="ChEBI" id="CHEBI:30616"/>
        <dbReference type="ChEBI" id="CHEBI:61560"/>
        <dbReference type="ChEBI" id="CHEBI:73316"/>
        <dbReference type="ChEBI" id="CHEBI:456216"/>
        <dbReference type="EC" id="2.7.4.6"/>
    </reaction>
</comment>
<dbReference type="PANTHER" id="PTHR11349">
    <property type="entry name" value="NUCLEOSIDE DIPHOSPHATE KINASE"/>
    <property type="match status" value="1"/>
</dbReference>
<dbReference type="InterPro" id="IPR036850">
    <property type="entry name" value="NDK-like_dom_sf"/>
</dbReference>